<feature type="non-terminal residue" evidence="1">
    <location>
        <position position="43"/>
    </location>
</feature>
<accession>A0A6J4MI26</accession>
<name>A0A6J4MI26_9BACT</name>
<gene>
    <name evidence="1" type="ORF">AVDCRST_MAG89-3669</name>
</gene>
<protein>
    <submittedName>
        <fullName evidence="1">Uncharacterized protein</fullName>
    </submittedName>
</protein>
<evidence type="ECO:0000313" key="1">
    <source>
        <dbReference type="EMBL" id="CAA9359877.1"/>
    </source>
</evidence>
<organism evidence="1">
    <name type="scientific">uncultured Gemmatimonadota bacterium</name>
    <dbReference type="NCBI Taxonomy" id="203437"/>
    <lineage>
        <taxon>Bacteria</taxon>
        <taxon>Pseudomonadati</taxon>
        <taxon>Gemmatimonadota</taxon>
        <taxon>environmental samples</taxon>
    </lineage>
</organism>
<proteinExistence type="predicted"/>
<reference evidence="1" key="1">
    <citation type="submission" date="2020-02" db="EMBL/GenBank/DDBJ databases">
        <authorList>
            <person name="Meier V. D."/>
        </authorList>
    </citation>
    <scope>NUCLEOTIDE SEQUENCE</scope>
    <source>
        <strain evidence="1">AVDCRST_MAG89</strain>
    </source>
</reference>
<dbReference type="AlphaFoldDB" id="A0A6J4MI26"/>
<sequence>TRRWATWRPSWTGARTNFGLTRRWTCWRTGWRWRSTGTWARPR</sequence>
<feature type="non-terminal residue" evidence="1">
    <location>
        <position position="1"/>
    </location>
</feature>
<dbReference type="EMBL" id="CADCTV010000768">
    <property type="protein sequence ID" value="CAA9359877.1"/>
    <property type="molecule type" value="Genomic_DNA"/>
</dbReference>